<proteinExistence type="predicted"/>
<dbReference type="AlphaFoldDB" id="A0A6A6FEH3"/>
<feature type="compositionally biased region" description="Polar residues" evidence="1">
    <location>
        <begin position="180"/>
        <end position="189"/>
    </location>
</feature>
<protein>
    <submittedName>
        <fullName evidence="2">Uncharacterized protein</fullName>
    </submittedName>
</protein>
<dbReference type="OrthoDB" id="3630912at2759"/>
<evidence type="ECO:0000313" key="2">
    <source>
        <dbReference type="EMBL" id="KAF2211796.1"/>
    </source>
</evidence>
<gene>
    <name evidence="2" type="ORF">CERZMDRAFT_106376</name>
</gene>
<feature type="compositionally biased region" description="Low complexity" evidence="1">
    <location>
        <begin position="202"/>
        <end position="217"/>
    </location>
</feature>
<feature type="region of interest" description="Disordered" evidence="1">
    <location>
        <begin position="180"/>
        <end position="219"/>
    </location>
</feature>
<accession>A0A6A6FEH3</accession>
<dbReference type="EMBL" id="ML992675">
    <property type="protein sequence ID" value="KAF2211796.1"/>
    <property type="molecule type" value="Genomic_DNA"/>
</dbReference>
<name>A0A6A6FEH3_9PEZI</name>
<dbReference type="Proteomes" id="UP000799539">
    <property type="component" value="Unassembled WGS sequence"/>
</dbReference>
<reference evidence="2" key="1">
    <citation type="journal article" date="2020" name="Stud. Mycol.">
        <title>101 Dothideomycetes genomes: a test case for predicting lifestyles and emergence of pathogens.</title>
        <authorList>
            <person name="Haridas S."/>
            <person name="Albert R."/>
            <person name="Binder M."/>
            <person name="Bloem J."/>
            <person name="Labutti K."/>
            <person name="Salamov A."/>
            <person name="Andreopoulos B."/>
            <person name="Baker S."/>
            <person name="Barry K."/>
            <person name="Bills G."/>
            <person name="Bluhm B."/>
            <person name="Cannon C."/>
            <person name="Castanera R."/>
            <person name="Culley D."/>
            <person name="Daum C."/>
            <person name="Ezra D."/>
            <person name="Gonzalez J."/>
            <person name="Henrissat B."/>
            <person name="Kuo A."/>
            <person name="Liang C."/>
            <person name="Lipzen A."/>
            <person name="Lutzoni F."/>
            <person name="Magnuson J."/>
            <person name="Mondo S."/>
            <person name="Nolan M."/>
            <person name="Ohm R."/>
            <person name="Pangilinan J."/>
            <person name="Park H.-J."/>
            <person name="Ramirez L."/>
            <person name="Alfaro M."/>
            <person name="Sun H."/>
            <person name="Tritt A."/>
            <person name="Yoshinaga Y."/>
            <person name="Zwiers L.-H."/>
            <person name="Turgeon B."/>
            <person name="Goodwin S."/>
            <person name="Spatafora J."/>
            <person name="Crous P."/>
            <person name="Grigoriev I."/>
        </authorList>
    </citation>
    <scope>NUCLEOTIDE SEQUENCE</scope>
    <source>
        <strain evidence="2">SCOH1-5</strain>
    </source>
</reference>
<evidence type="ECO:0000256" key="1">
    <source>
        <dbReference type="SAM" id="MobiDB-lite"/>
    </source>
</evidence>
<sequence>MPGQDRCAFSTPDVGLPLQQQAGYHTGVMRLNSTEARFDAFASQAFRATQLPRVQESSRRLEAIVNNRAAEPWYDVKEVKVWRMPQRVAFDREQATVQVTPVSRVVQRLRAEPLPTIPEIVFGMAVPMPSPRAPSDAMEVARPSRKRKPESQSEFDAEQRPAQRVQLDRTLHGQARFQTLQGPNPQLQQPWAMHTAGGNHWNAYPSNANNSNAQPSNVGPRVRQLERPLRQGPFTLLPVQFPSAQASNAGRPDAWTMQPPSIGMRPHTPIPAFDPRRTTIFRPLLPTYHKASPPPYLPLLADLPSHPNFLYWTPPLTRQIFEWLNEPSTDSTQIGILSVTFRDANHSFREQCKPSQPGHKLKITRMTISGQAGINRSVRRDEGLVTDGADLLDWFVIEFSETENSRVRPPNYWIMAFPVCAVTKTQREYIVLGEPGSGASNLYKTTWTLGRTNCMPLLHGNGVREAYLQTFFSACMFGLGVIEMESFGGLFN</sequence>
<organism evidence="2 3">
    <name type="scientific">Cercospora zeae-maydis SCOH1-5</name>
    <dbReference type="NCBI Taxonomy" id="717836"/>
    <lineage>
        <taxon>Eukaryota</taxon>
        <taxon>Fungi</taxon>
        <taxon>Dikarya</taxon>
        <taxon>Ascomycota</taxon>
        <taxon>Pezizomycotina</taxon>
        <taxon>Dothideomycetes</taxon>
        <taxon>Dothideomycetidae</taxon>
        <taxon>Mycosphaerellales</taxon>
        <taxon>Mycosphaerellaceae</taxon>
        <taxon>Cercospora</taxon>
    </lineage>
</organism>
<evidence type="ECO:0000313" key="3">
    <source>
        <dbReference type="Proteomes" id="UP000799539"/>
    </source>
</evidence>
<keyword evidence="3" id="KW-1185">Reference proteome</keyword>
<feature type="region of interest" description="Disordered" evidence="1">
    <location>
        <begin position="131"/>
        <end position="164"/>
    </location>
</feature>